<evidence type="ECO:0000313" key="1">
    <source>
        <dbReference type="EMBL" id="TYH57378.1"/>
    </source>
</evidence>
<sequence>MHFPYSASPQPNGRLVGCNVITTLIGSAPITSITRNSHYAHSAPIRIPPAFHIFHSIFCPHQASDSPTFPFLFPSISSSRSFILFSSWIIFVYLSFSTP</sequence>
<dbReference type="Proteomes" id="UP000322667">
    <property type="component" value="Chromosome D08"/>
</dbReference>
<dbReference type="AlphaFoldDB" id="A0A5D2JRC9"/>
<dbReference type="EMBL" id="CM017630">
    <property type="protein sequence ID" value="TYH57378.1"/>
    <property type="molecule type" value="Genomic_DNA"/>
</dbReference>
<reference evidence="1 2" key="1">
    <citation type="submission" date="2019-07" db="EMBL/GenBank/DDBJ databases">
        <title>WGS assembly of Gossypium tomentosum.</title>
        <authorList>
            <person name="Chen Z.J."/>
            <person name="Sreedasyam A."/>
            <person name="Ando A."/>
            <person name="Song Q."/>
            <person name="De L."/>
            <person name="Hulse-Kemp A."/>
            <person name="Ding M."/>
            <person name="Ye W."/>
            <person name="Kirkbride R."/>
            <person name="Jenkins J."/>
            <person name="Plott C."/>
            <person name="Lovell J."/>
            <person name="Lin Y.-M."/>
            <person name="Vaughn R."/>
            <person name="Liu B."/>
            <person name="Li W."/>
            <person name="Simpson S."/>
            <person name="Scheffler B."/>
            <person name="Saski C."/>
            <person name="Grover C."/>
            <person name="Hu G."/>
            <person name="Conover J."/>
            <person name="Carlson J."/>
            <person name="Shu S."/>
            <person name="Boston L."/>
            <person name="Williams M."/>
            <person name="Peterson D."/>
            <person name="Mcgee K."/>
            <person name="Jones D."/>
            <person name="Wendel J."/>
            <person name="Stelly D."/>
            <person name="Grimwood J."/>
            <person name="Schmutz J."/>
        </authorList>
    </citation>
    <scope>NUCLEOTIDE SEQUENCE [LARGE SCALE GENOMIC DNA]</scope>
    <source>
        <strain evidence="1">7179.01</strain>
    </source>
</reference>
<evidence type="ECO:0000313" key="2">
    <source>
        <dbReference type="Proteomes" id="UP000322667"/>
    </source>
</evidence>
<gene>
    <name evidence="1" type="ORF">ES332_D08G085400v1</name>
</gene>
<accession>A0A5D2JRC9</accession>
<keyword evidence="2" id="KW-1185">Reference proteome</keyword>
<name>A0A5D2JRC9_GOSTO</name>
<protein>
    <submittedName>
        <fullName evidence="1">Uncharacterized protein</fullName>
    </submittedName>
</protein>
<organism evidence="1 2">
    <name type="scientific">Gossypium tomentosum</name>
    <name type="common">Hawaiian cotton</name>
    <name type="synonym">Gossypium sandvicense</name>
    <dbReference type="NCBI Taxonomy" id="34277"/>
    <lineage>
        <taxon>Eukaryota</taxon>
        <taxon>Viridiplantae</taxon>
        <taxon>Streptophyta</taxon>
        <taxon>Embryophyta</taxon>
        <taxon>Tracheophyta</taxon>
        <taxon>Spermatophyta</taxon>
        <taxon>Magnoliopsida</taxon>
        <taxon>eudicotyledons</taxon>
        <taxon>Gunneridae</taxon>
        <taxon>Pentapetalae</taxon>
        <taxon>rosids</taxon>
        <taxon>malvids</taxon>
        <taxon>Malvales</taxon>
        <taxon>Malvaceae</taxon>
        <taxon>Malvoideae</taxon>
        <taxon>Gossypium</taxon>
    </lineage>
</organism>
<proteinExistence type="predicted"/>